<dbReference type="Gene3D" id="1.10.150.240">
    <property type="entry name" value="Putative phosphatase, domain 2"/>
    <property type="match status" value="1"/>
</dbReference>
<dbReference type="AlphaFoldDB" id="A0A9X1SV85"/>
<dbReference type="SUPFAM" id="SSF56784">
    <property type="entry name" value="HAD-like"/>
    <property type="match status" value="1"/>
</dbReference>
<dbReference type="Pfam" id="PF13419">
    <property type="entry name" value="HAD_2"/>
    <property type="match status" value="1"/>
</dbReference>
<reference evidence="1" key="1">
    <citation type="submission" date="2021-11" db="EMBL/GenBank/DDBJ databases">
        <title>Streptomyces corallinus and Kineosporia corallina sp. nov., two new coral-derived marine actinobacteria.</title>
        <authorList>
            <person name="Buangrab K."/>
            <person name="Sutthacheep M."/>
            <person name="Yeemin T."/>
            <person name="Harunari E."/>
            <person name="Igarashi Y."/>
            <person name="Sripreechasak P."/>
            <person name="Kanchanasin P."/>
            <person name="Tanasupawat S."/>
            <person name="Phongsopitanun W."/>
        </authorList>
    </citation>
    <scope>NUCLEOTIDE SEQUENCE</scope>
    <source>
        <strain evidence="1">JCM 31032</strain>
    </source>
</reference>
<dbReference type="InterPro" id="IPR023214">
    <property type="entry name" value="HAD_sf"/>
</dbReference>
<organism evidence="1 2">
    <name type="scientific">Kineosporia babensis</name>
    <dbReference type="NCBI Taxonomy" id="499548"/>
    <lineage>
        <taxon>Bacteria</taxon>
        <taxon>Bacillati</taxon>
        <taxon>Actinomycetota</taxon>
        <taxon>Actinomycetes</taxon>
        <taxon>Kineosporiales</taxon>
        <taxon>Kineosporiaceae</taxon>
        <taxon>Kineosporia</taxon>
    </lineage>
</organism>
<dbReference type="InterPro" id="IPR006439">
    <property type="entry name" value="HAD-SF_hydro_IA"/>
</dbReference>
<dbReference type="InterPro" id="IPR050155">
    <property type="entry name" value="HAD-like_hydrolase_sf"/>
</dbReference>
<keyword evidence="1" id="KW-0378">Hydrolase</keyword>
<dbReference type="PANTHER" id="PTHR43434:SF1">
    <property type="entry name" value="PHOSPHOGLYCOLATE PHOSPHATASE"/>
    <property type="match status" value="1"/>
</dbReference>
<dbReference type="NCBIfam" id="TIGR01549">
    <property type="entry name" value="HAD-SF-IA-v1"/>
    <property type="match status" value="1"/>
</dbReference>
<accession>A0A9X1SV85</accession>
<keyword evidence="2" id="KW-1185">Reference proteome</keyword>
<comment type="caution">
    <text evidence="1">The sequence shown here is derived from an EMBL/GenBank/DDBJ whole genome shotgun (WGS) entry which is preliminary data.</text>
</comment>
<protein>
    <submittedName>
        <fullName evidence="1">HAD-IA family hydrolase</fullName>
    </submittedName>
</protein>
<dbReference type="GO" id="GO:0005829">
    <property type="term" value="C:cytosol"/>
    <property type="evidence" value="ECO:0007669"/>
    <property type="project" value="TreeGrafter"/>
</dbReference>
<dbReference type="Proteomes" id="UP001138997">
    <property type="component" value="Unassembled WGS sequence"/>
</dbReference>
<name>A0A9X1SV85_9ACTN</name>
<dbReference type="Gene3D" id="3.40.50.1000">
    <property type="entry name" value="HAD superfamily/HAD-like"/>
    <property type="match status" value="1"/>
</dbReference>
<evidence type="ECO:0000313" key="2">
    <source>
        <dbReference type="Proteomes" id="UP001138997"/>
    </source>
</evidence>
<dbReference type="GO" id="GO:0006281">
    <property type="term" value="P:DNA repair"/>
    <property type="evidence" value="ECO:0007669"/>
    <property type="project" value="TreeGrafter"/>
</dbReference>
<dbReference type="EMBL" id="JAJOMB010000011">
    <property type="protein sequence ID" value="MCD5313346.1"/>
    <property type="molecule type" value="Genomic_DNA"/>
</dbReference>
<dbReference type="InterPro" id="IPR036412">
    <property type="entry name" value="HAD-like_sf"/>
</dbReference>
<dbReference type="InterPro" id="IPR041492">
    <property type="entry name" value="HAD_2"/>
</dbReference>
<sequence length="234" mass="24693">MTDEERLSDLAAATHFVLLDFDGPVCDLFANLPADAVAASVLDELEGMLGGPVDEDLADIDDPLDLLDGVSEIYPQLLPAVDSAVREAEADAGALAPLTAGAVDFLQVCVDSGRRLAIVSNNGAEAVRTVLDLHDLSERVLHVQGRDPDPRLMKPDPTPLLQAMRALGADPTRTTMIGDSSSDMLAARAAGIEAIALLEAAPPPATPDAGQAWVAGMDQLAELFRRSEPRTPRR</sequence>
<evidence type="ECO:0000313" key="1">
    <source>
        <dbReference type="EMBL" id="MCD5313346.1"/>
    </source>
</evidence>
<dbReference type="PANTHER" id="PTHR43434">
    <property type="entry name" value="PHOSPHOGLYCOLATE PHOSPHATASE"/>
    <property type="match status" value="1"/>
</dbReference>
<gene>
    <name evidence="1" type="ORF">LR394_20770</name>
</gene>
<dbReference type="InterPro" id="IPR023198">
    <property type="entry name" value="PGP-like_dom2"/>
</dbReference>
<dbReference type="GO" id="GO:0008967">
    <property type="term" value="F:phosphoglycolate phosphatase activity"/>
    <property type="evidence" value="ECO:0007669"/>
    <property type="project" value="TreeGrafter"/>
</dbReference>
<proteinExistence type="predicted"/>
<dbReference type="RefSeq" id="WP_231444450.1">
    <property type="nucleotide sequence ID" value="NZ_JAJOMB010000011.1"/>
</dbReference>